<evidence type="ECO:0000313" key="2">
    <source>
        <dbReference type="EMBL" id="RIB29871.1"/>
    </source>
</evidence>
<dbReference type="AlphaFoldDB" id="A0A397W6Z9"/>
<name>A0A397W6Z9_9GLOM</name>
<evidence type="ECO:0000313" key="3">
    <source>
        <dbReference type="Proteomes" id="UP000266673"/>
    </source>
</evidence>
<dbReference type="OrthoDB" id="5979581at2759"/>
<dbReference type="Pfam" id="PF00069">
    <property type="entry name" value="Pkinase"/>
    <property type="match status" value="1"/>
</dbReference>
<accession>A0A397W6Z9</accession>
<dbReference type="InterPro" id="IPR051681">
    <property type="entry name" value="Ser/Thr_Kinases-Pseudokinases"/>
</dbReference>
<gene>
    <name evidence="2" type="ORF">C2G38_2154222</name>
</gene>
<dbReference type="GO" id="GO:0004674">
    <property type="term" value="F:protein serine/threonine kinase activity"/>
    <property type="evidence" value="ECO:0007669"/>
    <property type="project" value="TreeGrafter"/>
</dbReference>
<evidence type="ECO:0000259" key="1">
    <source>
        <dbReference type="PROSITE" id="PS50011"/>
    </source>
</evidence>
<dbReference type="EMBL" id="QKWP01000027">
    <property type="protein sequence ID" value="RIB29871.1"/>
    <property type="molecule type" value="Genomic_DNA"/>
</dbReference>
<dbReference type="STRING" id="44941.A0A397W6Z9"/>
<reference evidence="2 3" key="1">
    <citation type="submission" date="2018-06" db="EMBL/GenBank/DDBJ databases">
        <title>Comparative genomics reveals the genomic features of Rhizophagus irregularis, R. cerebriforme, R. diaphanum and Gigaspora rosea, and their symbiotic lifestyle signature.</title>
        <authorList>
            <person name="Morin E."/>
            <person name="San Clemente H."/>
            <person name="Chen E.C.H."/>
            <person name="De La Providencia I."/>
            <person name="Hainaut M."/>
            <person name="Kuo A."/>
            <person name="Kohler A."/>
            <person name="Murat C."/>
            <person name="Tang N."/>
            <person name="Roy S."/>
            <person name="Loubradou J."/>
            <person name="Henrissat B."/>
            <person name="Grigoriev I.V."/>
            <person name="Corradi N."/>
            <person name="Roux C."/>
            <person name="Martin F.M."/>
        </authorList>
    </citation>
    <scope>NUCLEOTIDE SEQUENCE [LARGE SCALE GENOMIC DNA]</scope>
    <source>
        <strain evidence="2 3">DAOM 194757</strain>
    </source>
</reference>
<dbReference type="GO" id="GO:0005524">
    <property type="term" value="F:ATP binding"/>
    <property type="evidence" value="ECO:0007669"/>
    <property type="project" value="InterPro"/>
</dbReference>
<feature type="domain" description="Protein kinase" evidence="1">
    <location>
        <begin position="69"/>
        <end position="319"/>
    </location>
</feature>
<dbReference type="PANTHER" id="PTHR44329">
    <property type="entry name" value="SERINE/THREONINE-PROTEIN KINASE TNNI3K-RELATED"/>
    <property type="match status" value="1"/>
</dbReference>
<dbReference type="Proteomes" id="UP000266673">
    <property type="component" value="Unassembled WGS sequence"/>
</dbReference>
<protein>
    <submittedName>
        <fullName evidence="2">Kinase-like domain-containing protein</fullName>
    </submittedName>
</protein>
<proteinExistence type="predicted"/>
<dbReference type="PROSITE" id="PS50011">
    <property type="entry name" value="PROTEIN_KINASE_DOM"/>
    <property type="match status" value="1"/>
</dbReference>
<sequence length="382" mass="43916">MKRNCTYGKECTNFEQENTSPSWCITCDPDLVTRSWTSGNLEIDSCIKEFQLKCMRYEDMIEWIPFNRLSNIQIIDKGGFGSVFLATWLDGIRKIDKTHMIRLLRQPSLIVLKTLPNAKNSSDFLKEFKYHMTCKLMDSGLKVYGLTQNPETCEYLMVIQYAADISLDLLRIHKAGIIHCDLHGGNILQNQQHINENIKSFLIDFGNSKIKDECISENDEIYGVIPYMAPEVLSGLPFTQKADIYSFGVIMVQMTTGQRPFYGHQFDNELALNIFKGLRPEFAPGTPDCYVELAMQCMDLNPERRPAAEDVYKRICEFYDIITNNLVNMDLYDEVKQQFLIADEMIKTLPIILPKHSCSMYTSKLISTQKVRNIIEATVARP</sequence>
<dbReference type="InterPro" id="IPR011009">
    <property type="entry name" value="Kinase-like_dom_sf"/>
</dbReference>
<comment type="caution">
    <text evidence="2">The sequence shown here is derived from an EMBL/GenBank/DDBJ whole genome shotgun (WGS) entry which is preliminary data.</text>
</comment>
<dbReference type="SUPFAM" id="SSF56112">
    <property type="entry name" value="Protein kinase-like (PK-like)"/>
    <property type="match status" value="1"/>
</dbReference>
<dbReference type="Gene3D" id="1.10.510.10">
    <property type="entry name" value="Transferase(Phosphotransferase) domain 1"/>
    <property type="match status" value="1"/>
</dbReference>
<keyword evidence="3" id="KW-1185">Reference proteome</keyword>
<dbReference type="InterPro" id="IPR000719">
    <property type="entry name" value="Prot_kinase_dom"/>
</dbReference>
<keyword evidence="2" id="KW-0418">Kinase</keyword>
<keyword evidence="2" id="KW-0808">Transferase</keyword>
<organism evidence="2 3">
    <name type="scientific">Gigaspora rosea</name>
    <dbReference type="NCBI Taxonomy" id="44941"/>
    <lineage>
        <taxon>Eukaryota</taxon>
        <taxon>Fungi</taxon>
        <taxon>Fungi incertae sedis</taxon>
        <taxon>Mucoromycota</taxon>
        <taxon>Glomeromycotina</taxon>
        <taxon>Glomeromycetes</taxon>
        <taxon>Diversisporales</taxon>
        <taxon>Gigasporaceae</taxon>
        <taxon>Gigaspora</taxon>
    </lineage>
</organism>